<dbReference type="PROSITE" id="PS51372">
    <property type="entry name" value="PRD_2"/>
    <property type="match status" value="2"/>
</dbReference>
<keyword evidence="1" id="KW-0808">Transferase</keyword>
<dbReference type="InterPro" id="IPR050661">
    <property type="entry name" value="BglG_antiterminators"/>
</dbReference>
<feature type="domain" description="HTH deoR-type" evidence="6">
    <location>
        <begin position="6"/>
        <end position="65"/>
    </location>
</feature>
<dbReference type="Pfam" id="PF00359">
    <property type="entry name" value="PTS_EIIA_2"/>
    <property type="match status" value="1"/>
</dbReference>
<evidence type="ECO:0000256" key="5">
    <source>
        <dbReference type="ARBA" id="ARBA00023163"/>
    </source>
</evidence>
<dbReference type="GO" id="GO:0009401">
    <property type="term" value="P:phosphoenolpyruvate-dependent sugar phosphotransferase system"/>
    <property type="evidence" value="ECO:0007669"/>
    <property type="project" value="InterPro"/>
</dbReference>
<keyword evidence="5" id="KW-0804">Transcription</keyword>
<dbReference type="InterPro" id="IPR013011">
    <property type="entry name" value="PTS_EIIB_2"/>
</dbReference>
<dbReference type="InterPro" id="IPR036388">
    <property type="entry name" value="WH-like_DNA-bd_sf"/>
</dbReference>
<dbReference type="InterPro" id="IPR013196">
    <property type="entry name" value="HTH_11"/>
</dbReference>
<dbReference type="PANTHER" id="PTHR30185:SF18">
    <property type="entry name" value="TRANSCRIPTIONAL REGULATOR MTLR"/>
    <property type="match status" value="1"/>
</dbReference>
<dbReference type="InterPro" id="IPR036634">
    <property type="entry name" value="PRD_sf"/>
</dbReference>
<evidence type="ECO:0000259" key="8">
    <source>
        <dbReference type="PROSITE" id="PS51099"/>
    </source>
</evidence>
<dbReference type="Gene3D" id="1.10.1790.10">
    <property type="entry name" value="PRD domain"/>
    <property type="match status" value="2"/>
</dbReference>
<keyword evidence="2" id="KW-0677">Repeat</keyword>
<feature type="domain" description="PTS EIIB type-2" evidence="8">
    <location>
        <begin position="393"/>
        <end position="480"/>
    </location>
</feature>
<dbReference type="AlphaFoldDB" id="A0A343J9W7"/>
<dbReference type="KEGG" id="cia:BEN51_02135"/>
<dbReference type="InterPro" id="IPR036390">
    <property type="entry name" value="WH_DNA-bd_sf"/>
</dbReference>
<dbReference type="PANTHER" id="PTHR30185">
    <property type="entry name" value="CRYPTIC BETA-GLUCOSIDE BGL OPERON ANTITERMINATOR"/>
    <property type="match status" value="1"/>
</dbReference>
<dbReference type="InterPro" id="IPR002178">
    <property type="entry name" value="PTS_EIIA_type-2_dom"/>
</dbReference>
<dbReference type="Gene3D" id="1.10.10.10">
    <property type="entry name" value="Winged helix-like DNA-binding domain superfamily/Winged helix DNA-binding domain"/>
    <property type="match status" value="2"/>
</dbReference>
<evidence type="ECO:0000256" key="3">
    <source>
        <dbReference type="ARBA" id="ARBA00023015"/>
    </source>
</evidence>
<name>A0A343J9W7_9CLOT</name>
<dbReference type="PROSITE" id="PS51094">
    <property type="entry name" value="PTS_EIIA_TYPE_2"/>
    <property type="match status" value="1"/>
</dbReference>
<reference evidence="10 11" key="1">
    <citation type="submission" date="2016-08" db="EMBL/GenBank/DDBJ databases">
        <title>Complete Genome Sequence Of The Indigo Reducing Clostridium isatidis DSM15098.</title>
        <authorList>
            <person name="Little G.T."/>
            <person name="Minton N.P."/>
        </authorList>
    </citation>
    <scope>NUCLEOTIDE SEQUENCE [LARGE SCALE GENOMIC DNA]</scope>
    <source>
        <strain evidence="10 11">DSM 15098</strain>
    </source>
</reference>
<sequence>MKYFYDENRASKILNILEQKNSVSLESLAEKLNVSSKTIKNEVKNLNEQLENSAFVDIKHGIYKIYIFDRSKFEKVKQEIYYQRDFLNSPQRRMAFIVYKLINSKEPYLTDDLAYEMNVARTTIINDMKKIKEILSNYNLNITGKPNNGIVLEGNELDIRNFLLENIYEITYEDFKIDEDIVEFVKETISKYKLDKTTFDYFIKSLTVSFDRIMNGHPIKILSNKYGELLRSWEFEVVTTIVEEIERRLNINFALEERLFLTLPIVGMRTPTNIEEISQHVHITEEILNLVSDIIERIRFKMGFNITKDDILEDFIYHIAFLVNRLKYGVHLNNPLIDDIKENYKVAYKMAELAKEVIEENLKVSMTQDEVGFIAAYFGLFISEQELVKPKDYKIAVICGTGRVTAKLVESQLRNIFDSKTTIDLFSDDKVIGEVLDTYDLVLSTVKTKYNTNIRVLYIDKIFDKEVLKRKIKELLYSEKLDMPLVQGMDTLLLSILKEERFFILNSQLSYQENIDLMVDSLYSKGYVDEGFKDRIREREKKSTMAINDSVALPHTINYKSKQILISLGVSKDGVKINSHEKIKLIFLICLPEQTNDDSILVRVYDEIITIANNQKAVDDISKIDNFKELILYFVKENDIFD</sequence>
<dbReference type="Proteomes" id="UP000264883">
    <property type="component" value="Chromosome"/>
</dbReference>
<dbReference type="PROSITE" id="PS51099">
    <property type="entry name" value="PTS_EIIB_TYPE_2"/>
    <property type="match status" value="1"/>
</dbReference>
<dbReference type="GO" id="GO:0008982">
    <property type="term" value="F:protein-N(PI)-phosphohistidine-sugar phosphotransferase activity"/>
    <property type="evidence" value="ECO:0007669"/>
    <property type="project" value="InterPro"/>
</dbReference>
<evidence type="ECO:0000259" key="7">
    <source>
        <dbReference type="PROSITE" id="PS51094"/>
    </source>
</evidence>
<keyword evidence="11" id="KW-1185">Reference proteome</keyword>
<dbReference type="SUPFAM" id="SSF46785">
    <property type="entry name" value="Winged helix' DNA-binding domain"/>
    <property type="match status" value="1"/>
</dbReference>
<dbReference type="SUPFAM" id="SSF52794">
    <property type="entry name" value="PTS system IIB component-like"/>
    <property type="match status" value="1"/>
</dbReference>
<keyword evidence="3" id="KW-0805">Transcription regulation</keyword>
<dbReference type="GO" id="GO:0003700">
    <property type="term" value="F:DNA-binding transcription factor activity"/>
    <property type="evidence" value="ECO:0007669"/>
    <property type="project" value="InterPro"/>
</dbReference>
<dbReference type="Pfam" id="PF00874">
    <property type="entry name" value="PRD"/>
    <property type="match status" value="2"/>
</dbReference>
<dbReference type="PROSITE" id="PS51000">
    <property type="entry name" value="HTH_DEOR_2"/>
    <property type="match status" value="1"/>
</dbReference>
<dbReference type="InterPro" id="IPR011608">
    <property type="entry name" value="PRD"/>
</dbReference>
<dbReference type="Pfam" id="PF08279">
    <property type="entry name" value="HTH_11"/>
    <property type="match status" value="1"/>
</dbReference>
<dbReference type="EMBL" id="CP016786">
    <property type="protein sequence ID" value="ASW42325.1"/>
    <property type="molecule type" value="Genomic_DNA"/>
</dbReference>
<dbReference type="Gene3D" id="3.40.930.10">
    <property type="entry name" value="Mannitol-specific EII, Chain A"/>
    <property type="match status" value="1"/>
</dbReference>
<evidence type="ECO:0000259" key="6">
    <source>
        <dbReference type="PROSITE" id="PS51000"/>
    </source>
</evidence>
<dbReference type="Gene3D" id="3.40.50.2300">
    <property type="match status" value="1"/>
</dbReference>
<dbReference type="CDD" id="cd05568">
    <property type="entry name" value="PTS_IIB_bgl_like"/>
    <property type="match status" value="1"/>
</dbReference>
<dbReference type="SUPFAM" id="SSF63520">
    <property type="entry name" value="PTS-regulatory domain, PRD"/>
    <property type="match status" value="2"/>
</dbReference>
<dbReference type="RefSeq" id="WP_119864457.1">
    <property type="nucleotide sequence ID" value="NZ_CP016786.1"/>
</dbReference>
<dbReference type="InterPro" id="IPR007737">
    <property type="entry name" value="Mga_HTH"/>
</dbReference>
<evidence type="ECO:0000256" key="2">
    <source>
        <dbReference type="ARBA" id="ARBA00022737"/>
    </source>
</evidence>
<dbReference type="InterPro" id="IPR016152">
    <property type="entry name" value="PTrfase/Anion_transptr"/>
</dbReference>
<evidence type="ECO:0000313" key="10">
    <source>
        <dbReference type="EMBL" id="ASW42325.1"/>
    </source>
</evidence>
<dbReference type="OrthoDB" id="3175596at2"/>
<feature type="domain" description="PRD" evidence="9">
    <location>
        <begin position="169"/>
        <end position="275"/>
    </location>
</feature>
<keyword evidence="4" id="KW-0010">Activator</keyword>
<dbReference type="Pfam" id="PF05043">
    <property type="entry name" value="Mga"/>
    <property type="match status" value="1"/>
</dbReference>
<protein>
    <submittedName>
        <fullName evidence="10">Transcription antiterminator BglG</fullName>
    </submittedName>
</protein>
<organism evidence="10 11">
    <name type="scientific">Clostridium isatidis</name>
    <dbReference type="NCBI Taxonomy" id="182773"/>
    <lineage>
        <taxon>Bacteria</taxon>
        <taxon>Bacillati</taxon>
        <taxon>Bacillota</taxon>
        <taxon>Clostridia</taxon>
        <taxon>Eubacteriales</taxon>
        <taxon>Clostridiaceae</taxon>
        <taxon>Clostridium</taxon>
    </lineage>
</organism>
<dbReference type="InterPro" id="IPR001034">
    <property type="entry name" value="DeoR_HTH"/>
</dbReference>
<gene>
    <name evidence="10" type="ORF">BEN51_02135</name>
</gene>
<evidence type="ECO:0000256" key="1">
    <source>
        <dbReference type="ARBA" id="ARBA00022679"/>
    </source>
</evidence>
<evidence type="ECO:0000256" key="4">
    <source>
        <dbReference type="ARBA" id="ARBA00023159"/>
    </source>
</evidence>
<accession>A0A343J9W7</accession>
<dbReference type="SUPFAM" id="SSF55804">
    <property type="entry name" value="Phoshotransferase/anion transport protein"/>
    <property type="match status" value="1"/>
</dbReference>
<feature type="domain" description="PRD" evidence="9">
    <location>
        <begin position="282"/>
        <end position="388"/>
    </location>
</feature>
<evidence type="ECO:0000313" key="11">
    <source>
        <dbReference type="Proteomes" id="UP000264883"/>
    </source>
</evidence>
<dbReference type="InterPro" id="IPR036095">
    <property type="entry name" value="PTS_EIIB-like_sf"/>
</dbReference>
<feature type="domain" description="PTS EIIA type-2" evidence="7">
    <location>
        <begin position="495"/>
        <end position="638"/>
    </location>
</feature>
<evidence type="ECO:0000259" key="9">
    <source>
        <dbReference type="PROSITE" id="PS51372"/>
    </source>
</evidence>
<proteinExistence type="predicted"/>